<dbReference type="Gene3D" id="2.40.160.60">
    <property type="entry name" value="Outer membrane protein transport protein (OMPP1/FadL/TodX)"/>
    <property type="match status" value="1"/>
</dbReference>
<dbReference type="Proteomes" id="UP000886111">
    <property type="component" value="Unassembled WGS sequence"/>
</dbReference>
<dbReference type="AlphaFoldDB" id="A0A7V5LJB9"/>
<dbReference type="EMBL" id="DRTD01000149">
    <property type="protein sequence ID" value="HHE54538.1"/>
    <property type="molecule type" value="Genomic_DNA"/>
</dbReference>
<evidence type="ECO:0000256" key="1">
    <source>
        <dbReference type="SAM" id="SignalP"/>
    </source>
</evidence>
<keyword evidence="1" id="KW-0732">Signal</keyword>
<reference evidence="2" key="1">
    <citation type="journal article" date="2020" name="mSystems">
        <title>Genome- and Community-Level Interaction Insights into Carbon Utilization and Element Cycling Functions of Hydrothermarchaeota in Hydrothermal Sediment.</title>
        <authorList>
            <person name="Zhou Z."/>
            <person name="Liu Y."/>
            <person name="Xu W."/>
            <person name="Pan J."/>
            <person name="Luo Z.H."/>
            <person name="Li M."/>
        </authorList>
    </citation>
    <scope>NUCLEOTIDE SEQUENCE [LARGE SCALE GENOMIC DNA]</scope>
    <source>
        <strain evidence="2">HyVt-76</strain>
    </source>
</reference>
<accession>A0A7V5LJB9</accession>
<comment type="caution">
    <text evidence="2">The sequence shown here is derived from an EMBL/GenBank/DDBJ whole genome shotgun (WGS) entry which is preliminary data.</text>
</comment>
<gene>
    <name evidence="2" type="ORF">ENL21_02065</name>
</gene>
<feature type="chain" id="PRO_5031008902" evidence="1">
    <location>
        <begin position="22"/>
        <end position="157"/>
    </location>
</feature>
<dbReference type="NCBIfam" id="NF033709">
    <property type="entry name" value="PorV_fam"/>
    <property type="match status" value="1"/>
</dbReference>
<sequence length="157" mass="17122">MNRFLVIALFVVLGLATMSMAQQVDYSGTSVANFLKIGVGARQTAMGDAAISQVDDPTGLFWNVATISRIPSKFSFVATSMDWLVDTRLSYIAAALNFKSIGSFGFDFQFLDYGKVEETTVYDQDGTGRYFSANDLAVGFGFARSLTNRFSLGVKVK</sequence>
<protein>
    <submittedName>
        <fullName evidence="2">PorV/PorQ family protein</fullName>
    </submittedName>
</protein>
<evidence type="ECO:0000313" key="2">
    <source>
        <dbReference type="EMBL" id="HHE54538.1"/>
    </source>
</evidence>
<feature type="signal peptide" evidence="1">
    <location>
        <begin position="1"/>
        <end position="21"/>
    </location>
</feature>
<feature type="non-terminal residue" evidence="2">
    <location>
        <position position="157"/>
    </location>
</feature>
<proteinExistence type="predicted"/>
<organism evidence="2">
    <name type="scientific">Caldithrix abyssi</name>
    <dbReference type="NCBI Taxonomy" id="187145"/>
    <lineage>
        <taxon>Bacteria</taxon>
        <taxon>Pseudomonadati</taxon>
        <taxon>Calditrichota</taxon>
        <taxon>Calditrichia</taxon>
        <taxon>Calditrichales</taxon>
        <taxon>Calditrichaceae</taxon>
        <taxon>Caldithrix</taxon>
    </lineage>
</organism>
<name>A0A7V5LJB9_CALAY</name>